<dbReference type="SMART" id="SM00382">
    <property type="entry name" value="AAA"/>
    <property type="match status" value="1"/>
</dbReference>
<evidence type="ECO:0000256" key="3">
    <source>
        <dbReference type="ARBA" id="ARBA00022692"/>
    </source>
</evidence>
<proteinExistence type="predicted"/>
<protein>
    <recommendedName>
        <fullName evidence="8">ABC transporter domain-containing protein</fullName>
    </recommendedName>
</protein>
<dbReference type="InterPro" id="IPR003593">
    <property type="entry name" value="AAA+_ATPase"/>
</dbReference>
<evidence type="ECO:0000256" key="5">
    <source>
        <dbReference type="ARBA" id="ARBA00022840"/>
    </source>
</evidence>
<dbReference type="GO" id="GO:0140359">
    <property type="term" value="F:ABC-type transporter activity"/>
    <property type="evidence" value="ECO:0007669"/>
    <property type="project" value="InterPro"/>
</dbReference>
<dbReference type="Pfam" id="PF00005">
    <property type="entry name" value="ABC_tran"/>
    <property type="match status" value="1"/>
</dbReference>
<keyword evidence="10" id="KW-1185">Reference proteome</keyword>
<dbReference type="GO" id="GO:0016887">
    <property type="term" value="F:ATP hydrolysis activity"/>
    <property type="evidence" value="ECO:0007669"/>
    <property type="project" value="InterPro"/>
</dbReference>
<dbReference type="OrthoDB" id="2141921at2759"/>
<evidence type="ECO:0000256" key="2">
    <source>
        <dbReference type="ARBA" id="ARBA00022448"/>
    </source>
</evidence>
<evidence type="ECO:0000256" key="1">
    <source>
        <dbReference type="ARBA" id="ARBA00004141"/>
    </source>
</evidence>
<keyword evidence="7" id="KW-0472">Membrane</keyword>
<dbReference type="GO" id="GO:0005524">
    <property type="term" value="F:ATP binding"/>
    <property type="evidence" value="ECO:0007669"/>
    <property type="project" value="UniProtKB-KW"/>
</dbReference>
<keyword evidence="4" id="KW-0547">Nucleotide-binding</keyword>
<dbReference type="CDD" id="cd03213">
    <property type="entry name" value="ABCG_EPDR"/>
    <property type="match status" value="1"/>
</dbReference>
<dbReference type="SUPFAM" id="SSF52540">
    <property type="entry name" value="P-loop containing nucleoside triphosphate hydrolases"/>
    <property type="match status" value="1"/>
</dbReference>
<name>A0A059F3D6_9MICR</name>
<dbReference type="PROSITE" id="PS50893">
    <property type="entry name" value="ABC_TRANSPORTER_2"/>
    <property type="match status" value="1"/>
</dbReference>
<dbReference type="Gene3D" id="3.40.50.300">
    <property type="entry name" value="P-loop containing nucleotide triphosphate hydrolases"/>
    <property type="match status" value="1"/>
</dbReference>
<dbReference type="GO" id="GO:0016020">
    <property type="term" value="C:membrane"/>
    <property type="evidence" value="ECO:0007669"/>
    <property type="project" value="UniProtKB-SubCell"/>
</dbReference>
<evidence type="ECO:0000256" key="6">
    <source>
        <dbReference type="ARBA" id="ARBA00022989"/>
    </source>
</evidence>
<reference evidence="10" key="1">
    <citation type="submission" date="2013-02" db="EMBL/GenBank/DDBJ databases">
        <authorList>
            <consortium name="The Broad Institute Genome Sequencing Platform"/>
            <person name="Cuomo C."/>
            <person name="Becnel J."/>
            <person name="Sanscrainte N."/>
            <person name="Walker B."/>
            <person name="Young S.K."/>
            <person name="Zeng Q."/>
            <person name="Gargeya S."/>
            <person name="Fitzgerald M."/>
            <person name="Haas B."/>
            <person name="Abouelleil A."/>
            <person name="Alvarado L."/>
            <person name="Arachchi H.M."/>
            <person name="Berlin A.M."/>
            <person name="Chapman S.B."/>
            <person name="Dewar J."/>
            <person name="Goldberg J."/>
            <person name="Griggs A."/>
            <person name="Gujja S."/>
            <person name="Hansen M."/>
            <person name="Howarth C."/>
            <person name="Imamovic A."/>
            <person name="Larimer J."/>
            <person name="McCowan C."/>
            <person name="Murphy C."/>
            <person name="Neiman D."/>
            <person name="Pearson M."/>
            <person name="Priest M."/>
            <person name="Roberts A."/>
            <person name="Saif S."/>
            <person name="Shea T."/>
            <person name="Sisk P."/>
            <person name="Sykes S."/>
            <person name="Wortman J."/>
            <person name="Nusbaum C."/>
            <person name="Birren B."/>
        </authorList>
    </citation>
    <scope>NUCLEOTIDE SEQUENCE [LARGE SCALE GENOMIC DNA]</scope>
    <source>
        <strain evidence="10">PRA339</strain>
    </source>
</reference>
<feature type="domain" description="ABC transporter" evidence="8">
    <location>
        <begin position="8"/>
        <end position="233"/>
    </location>
</feature>
<dbReference type="HOGENOM" id="CLU_000604_1_10_1"/>
<dbReference type="PANTHER" id="PTHR48041:SF91">
    <property type="entry name" value="ABC TRANSPORTER G FAMILY MEMBER 28"/>
    <property type="match status" value="1"/>
</dbReference>
<reference evidence="9 10" key="2">
    <citation type="submission" date="2014-03" db="EMBL/GenBank/DDBJ databases">
        <title>The Genome Sequence of Anncaliia algerae insect isolate PRA339.</title>
        <authorList>
            <consortium name="The Broad Institute Genome Sequencing Platform"/>
            <consortium name="The Broad Institute Genome Sequencing Center for Infectious Disease"/>
            <person name="Cuomo C."/>
            <person name="Becnel J."/>
            <person name="Sanscrainte N."/>
            <person name="Walker B."/>
            <person name="Young S.K."/>
            <person name="Zeng Q."/>
            <person name="Gargeya S."/>
            <person name="Fitzgerald M."/>
            <person name="Haas B."/>
            <person name="Abouelleil A."/>
            <person name="Alvarado L."/>
            <person name="Arachchi H.M."/>
            <person name="Berlin A.M."/>
            <person name="Chapman S.B."/>
            <person name="Dewar J."/>
            <person name="Goldberg J."/>
            <person name="Griggs A."/>
            <person name="Gujja S."/>
            <person name="Hansen M."/>
            <person name="Howarth C."/>
            <person name="Imamovic A."/>
            <person name="Larimer J."/>
            <person name="McCowan C."/>
            <person name="Murphy C."/>
            <person name="Neiman D."/>
            <person name="Pearson M."/>
            <person name="Priest M."/>
            <person name="Roberts A."/>
            <person name="Saif S."/>
            <person name="Shea T."/>
            <person name="Sisk P."/>
            <person name="Sykes S."/>
            <person name="Wortman J."/>
            <person name="Nusbaum C."/>
            <person name="Birren B."/>
        </authorList>
    </citation>
    <scope>NUCLEOTIDE SEQUENCE [LARGE SCALE GENOMIC DNA]</scope>
    <source>
        <strain evidence="9 10">PRA339</strain>
    </source>
</reference>
<dbReference type="InterPro" id="IPR043926">
    <property type="entry name" value="ABCG_dom"/>
</dbReference>
<dbReference type="Proteomes" id="UP000030655">
    <property type="component" value="Unassembled WGS sequence"/>
</dbReference>
<gene>
    <name evidence="9" type="ORF">H312_01042</name>
</gene>
<keyword evidence="5" id="KW-0067">ATP-binding</keyword>
<dbReference type="PROSITE" id="PS00211">
    <property type="entry name" value="ABC_TRANSPORTER_1"/>
    <property type="match status" value="1"/>
</dbReference>
<comment type="subcellular location">
    <subcellularLocation>
        <location evidence="1">Membrane</location>
        <topology evidence="1">Multi-pass membrane protein</topology>
    </subcellularLocation>
</comment>
<dbReference type="EMBL" id="KK365140">
    <property type="protein sequence ID" value="KCZ81587.1"/>
    <property type="molecule type" value="Genomic_DNA"/>
</dbReference>
<dbReference type="InterPro" id="IPR027417">
    <property type="entry name" value="P-loop_NTPase"/>
</dbReference>
<evidence type="ECO:0000313" key="9">
    <source>
        <dbReference type="EMBL" id="KCZ81587.1"/>
    </source>
</evidence>
<keyword evidence="6" id="KW-1133">Transmembrane helix</keyword>
<dbReference type="InterPro" id="IPR050352">
    <property type="entry name" value="ABCG_transporters"/>
</dbReference>
<dbReference type="InterPro" id="IPR017871">
    <property type="entry name" value="ABC_transporter-like_CS"/>
</dbReference>
<keyword evidence="3" id="KW-0812">Transmembrane</keyword>
<evidence type="ECO:0000256" key="4">
    <source>
        <dbReference type="ARBA" id="ARBA00022741"/>
    </source>
</evidence>
<keyword evidence="2" id="KW-0813">Transport</keyword>
<evidence type="ECO:0000259" key="8">
    <source>
        <dbReference type="PROSITE" id="PS50893"/>
    </source>
</evidence>
<dbReference type="AlphaFoldDB" id="A0A059F3D6"/>
<accession>A0A059F3D6</accession>
<evidence type="ECO:0000313" key="10">
    <source>
        <dbReference type="Proteomes" id="UP000030655"/>
    </source>
</evidence>
<dbReference type="Pfam" id="PF19055">
    <property type="entry name" value="ABC2_membrane_7"/>
    <property type="match status" value="1"/>
</dbReference>
<organism evidence="9 10">
    <name type="scientific">Anncaliia algerae PRA339</name>
    <dbReference type="NCBI Taxonomy" id="1288291"/>
    <lineage>
        <taxon>Eukaryota</taxon>
        <taxon>Fungi</taxon>
        <taxon>Fungi incertae sedis</taxon>
        <taxon>Microsporidia</taxon>
        <taxon>Tubulinosematoidea</taxon>
        <taxon>Tubulinosematidae</taxon>
        <taxon>Anncaliia</taxon>
    </lineage>
</organism>
<dbReference type="PANTHER" id="PTHR48041">
    <property type="entry name" value="ABC TRANSPORTER G FAMILY MEMBER 28"/>
    <property type="match status" value="1"/>
</dbReference>
<dbReference type="STRING" id="1288291.A0A059F3D6"/>
<sequence length="300" mass="34135">MTTDDLEIIYTDLTLVAKTKKVLKNISGNLKSNEITAIQGPSGAGKSTLLNTLSGRINNVELSGNITINGSKRSNVNWSSMIGYVEQEFFAYDNQTVEETFDFICELKGIDKKKIDETIDMLNLSSCKKNMIKHLSGGEKKRVSIGLELLNDPPILFLDEPTSGLDSFNALNILETLKKIKNKCILMTIHQTSYKMLEYFDKIILLSEGFLVYEGTINDCMQFFRDNGFTCPEFTCPTDYFLEIITINSFSKELKEKSLKNLYKLVSSFEKKKFEIKVKNIKIKEIKNSNNFFPLLKRNA</sequence>
<evidence type="ECO:0000256" key="7">
    <source>
        <dbReference type="ARBA" id="ARBA00023136"/>
    </source>
</evidence>
<dbReference type="VEuPathDB" id="MicrosporidiaDB:H312_01042"/>
<dbReference type="InterPro" id="IPR003439">
    <property type="entry name" value="ABC_transporter-like_ATP-bd"/>
</dbReference>